<evidence type="ECO:0000313" key="1">
    <source>
        <dbReference type="EMBL" id="MBW0504251.1"/>
    </source>
</evidence>
<evidence type="ECO:0000313" key="2">
    <source>
        <dbReference type="Proteomes" id="UP000765509"/>
    </source>
</evidence>
<protein>
    <submittedName>
        <fullName evidence="1">Uncharacterized protein</fullName>
    </submittedName>
</protein>
<keyword evidence="2" id="KW-1185">Reference proteome</keyword>
<proteinExistence type="predicted"/>
<accession>A0A9Q3HGG7</accession>
<dbReference type="AlphaFoldDB" id="A0A9Q3HGG7"/>
<organism evidence="1 2">
    <name type="scientific">Austropuccinia psidii MF-1</name>
    <dbReference type="NCBI Taxonomy" id="1389203"/>
    <lineage>
        <taxon>Eukaryota</taxon>
        <taxon>Fungi</taxon>
        <taxon>Dikarya</taxon>
        <taxon>Basidiomycota</taxon>
        <taxon>Pucciniomycotina</taxon>
        <taxon>Pucciniomycetes</taxon>
        <taxon>Pucciniales</taxon>
        <taxon>Sphaerophragmiaceae</taxon>
        <taxon>Austropuccinia</taxon>
    </lineage>
</organism>
<name>A0A9Q3HGG7_9BASI</name>
<dbReference type="EMBL" id="AVOT02017821">
    <property type="protein sequence ID" value="MBW0504251.1"/>
    <property type="molecule type" value="Genomic_DNA"/>
</dbReference>
<sequence length="260" mass="29958">MSAQGRVPVLKEAFEKLIDPAMDPSMREKWAKTFAKIMDAQKDDLMERALEVEMQVQLLDLEVYAKRISATTSKSWDGLIAFTNLRERLADRLEHKVQILEREPWLDYRLDNVLLFARDRMKDIVEDPAVVFEENILLKEHYGKLTSTDSTDDEFKTIWHQVAELGKSTNTETLTRQKVVAVCLLCYVFEVATQDGPEGPQAIRAVKEMKAIVNNDNFQNDFIKPLWSRLSFELKDCQARWLQRKSSEGSSASLGDPHLH</sequence>
<comment type="caution">
    <text evidence="1">The sequence shown here is derived from an EMBL/GenBank/DDBJ whole genome shotgun (WGS) entry which is preliminary data.</text>
</comment>
<reference evidence="1" key="1">
    <citation type="submission" date="2021-03" db="EMBL/GenBank/DDBJ databases">
        <title>Draft genome sequence of rust myrtle Austropuccinia psidii MF-1, a brazilian biotype.</title>
        <authorList>
            <person name="Quecine M.C."/>
            <person name="Pachon D.M.R."/>
            <person name="Bonatelli M.L."/>
            <person name="Correr F.H."/>
            <person name="Franceschini L.M."/>
            <person name="Leite T.F."/>
            <person name="Margarido G.R.A."/>
            <person name="Almeida C.A."/>
            <person name="Ferrarezi J.A."/>
            <person name="Labate C.A."/>
        </authorList>
    </citation>
    <scope>NUCLEOTIDE SEQUENCE</scope>
    <source>
        <strain evidence="1">MF-1</strain>
    </source>
</reference>
<dbReference type="Proteomes" id="UP000765509">
    <property type="component" value="Unassembled WGS sequence"/>
</dbReference>
<gene>
    <name evidence="1" type="ORF">O181_043966</name>
</gene>